<evidence type="ECO:0000256" key="1">
    <source>
        <dbReference type="ARBA" id="ARBA00004141"/>
    </source>
</evidence>
<dbReference type="InterPro" id="IPR020846">
    <property type="entry name" value="MFS_dom"/>
</dbReference>
<comment type="caution">
    <text evidence="9">The sequence shown here is derived from an EMBL/GenBank/DDBJ whole genome shotgun (WGS) entry which is preliminary data.</text>
</comment>
<evidence type="ECO:0000256" key="3">
    <source>
        <dbReference type="ARBA" id="ARBA00022692"/>
    </source>
</evidence>
<keyword evidence="4 7" id="KW-1133">Transmembrane helix</keyword>
<evidence type="ECO:0000313" key="10">
    <source>
        <dbReference type="Proteomes" id="UP000829685"/>
    </source>
</evidence>
<organism evidence="9 10">
    <name type="scientific">Neoarthrinium moseri</name>
    <dbReference type="NCBI Taxonomy" id="1658444"/>
    <lineage>
        <taxon>Eukaryota</taxon>
        <taxon>Fungi</taxon>
        <taxon>Dikarya</taxon>
        <taxon>Ascomycota</taxon>
        <taxon>Pezizomycotina</taxon>
        <taxon>Sordariomycetes</taxon>
        <taxon>Xylariomycetidae</taxon>
        <taxon>Amphisphaeriales</taxon>
        <taxon>Apiosporaceae</taxon>
        <taxon>Neoarthrinium</taxon>
    </lineage>
</organism>
<dbReference type="GO" id="GO:0005886">
    <property type="term" value="C:plasma membrane"/>
    <property type="evidence" value="ECO:0007669"/>
    <property type="project" value="TreeGrafter"/>
</dbReference>
<feature type="transmembrane region" description="Helical" evidence="7">
    <location>
        <begin position="131"/>
        <end position="152"/>
    </location>
</feature>
<keyword evidence="5 7" id="KW-0472">Membrane</keyword>
<name>A0A9Q0AKJ4_9PEZI</name>
<keyword evidence="2" id="KW-0813">Transport</keyword>
<dbReference type="Gene3D" id="1.20.1720.10">
    <property type="entry name" value="Multidrug resistance protein D"/>
    <property type="match status" value="1"/>
</dbReference>
<comment type="subcellular location">
    <subcellularLocation>
        <location evidence="1">Membrane</location>
        <topology evidence="1">Multi-pass membrane protein</topology>
    </subcellularLocation>
</comment>
<feature type="transmembrane region" description="Helical" evidence="7">
    <location>
        <begin position="71"/>
        <end position="94"/>
    </location>
</feature>
<evidence type="ECO:0000256" key="7">
    <source>
        <dbReference type="SAM" id="Phobius"/>
    </source>
</evidence>
<dbReference type="InterPro" id="IPR011701">
    <property type="entry name" value="MFS"/>
</dbReference>
<dbReference type="GO" id="GO:0022857">
    <property type="term" value="F:transmembrane transporter activity"/>
    <property type="evidence" value="ECO:0007669"/>
    <property type="project" value="InterPro"/>
</dbReference>
<dbReference type="AlphaFoldDB" id="A0A9Q0AKJ4"/>
<reference evidence="9" key="1">
    <citation type="submission" date="2021-03" db="EMBL/GenBank/DDBJ databases">
        <title>Revisited historic fungal species revealed as producer of novel bioactive compounds through whole genome sequencing and comparative genomics.</title>
        <authorList>
            <person name="Vignolle G.A."/>
            <person name="Hochenegger N."/>
            <person name="Mach R.L."/>
            <person name="Mach-Aigner A.R."/>
            <person name="Javad Rahimi M."/>
            <person name="Salim K.A."/>
            <person name="Chan C.M."/>
            <person name="Lim L.B.L."/>
            <person name="Cai F."/>
            <person name="Druzhinina I.S."/>
            <person name="U'Ren J.M."/>
            <person name="Derntl C."/>
        </authorList>
    </citation>
    <scope>NUCLEOTIDE SEQUENCE</scope>
    <source>
        <strain evidence="9">TUCIM 5799</strain>
    </source>
</reference>
<dbReference type="InterPro" id="IPR036259">
    <property type="entry name" value="MFS_trans_sf"/>
</dbReference>
<gene>
    <name evidence="9" type="ORF">JX265_011381</name>
</gene>
<dbReference type="OrthoDB" id="440553at2759"/>
<dbReference type="Proteomes" id="UP000829685">
    <property type="component" value="Unassembled WGS sequence"/>
</dbReference>
<protein>
    <recommendedName>
        <fullName evidence="8">Major facilitator superfamily (MFS) profile domain-containing protein</fullName>
    </recommendedName>
</protein>
<feature type="transmembrane region" description="Helical" evidence="7">
    <location>
        <begin position="106"/>
        <end position="125"/>
    </location>
</feature>
<dbReference type="EMBL" id="JAFIMR010000042">
    <property type="protein sequence ID" value="KAI1856740.1"/>
    <property type="molecule type" value="Genomic_DNA"/>
</dbReference>
<dbReference type="PANTHER" id="PTHR23502">
    <property type="entry name" value="MAJOR FACILITATOR SUPERFAMILY"/>
    <property type="match status" value="1"/>
</dbReference>
<keyword evidence="3 7" id="KW-0812">Transmembrane</keyword>
<sequence length="171" mass="18099">MASSITEVQESQTKSEPTIVENGGSDQSYSHFNTNGKRGICFTASFAAMFSGLSSFIYYPALQPIASDLSVSLELINLTITSYLVVAGVFPSIIGDMADHTGRRPVYLLTFTLYFGANIGLAVQNSYVSLLILRMVQSAGACGTIAIAYGVIGDVTTPAERGSYVGVLMGL</sequence>
<dbReference type="Pfam" id="PF07690">
    <property type="entry name" value="MFS_1"/>
    <property type="match status" value="1"/>
</dbReference>
<feature type="domain" description="Major facilitator superfamily (MFS) profile" evidence="8">
    <location>
        <begin position="40"/>
        <end position="171"/>
    </location>
</feature>
<evidence type="ECO:0000256" key="2">
    <source>
        <dbReference type="ARBA" id="ARBA00022448"/>
    </source>
</evidence>
<evidence type="ECO:0000313" key="9">
    <source>
        <dbReference type="EMBL" id="KAI1856740.1"/>
    </source>
</evidence>
<feature type="region of interest" description="Disordered" evidence="6">
    <location>
        <begin position="1"/>
        <end position="27"/>
    </location>
</feature>
<feature type="compositionally biased region" description="Polar residues" evidence="6">
    <location>
        <begin position="1"/>
        <end position="16"/>
    </location>
</feature>
<evidence type="ECO:0000256" key="6">
    <source>
        <dbReference type="SAM" id="MobiDB-lite"/>
    </source>
</evidence>
<proteinExistence type="predicted"/>
<keyword evidence="10" id="KW-1185">Reference proteome</keyword>
<evidence type="ECO:0000256" key="4">
    <source>
        <dbReference type="ARBA" id="ARBA00022989"/>
    </source>
</evidence>
<dbReference type="SUPFAM" id="SSF103473">
    <property type="entry name" value="MFS general substrate transporter"/>
    <property type="match status" value="1"/>
</dbReference>
<evidence type="ECO:0000259" key="8">
    <source>
        <dbReference type="PROSITE" id="PS50850"/>
    </source>
</evidence>
<dbReference type="PROSITE" id="PS50850">
    <property type="entry name" value="MFS"/>
    <property type="match status" value="1"/>
</dbReference>
<dbReference type="PANTHER" id="PTHR23502:SF51">
    <property type="entry name" value="QUINIDINE RESISTANCE PROTEIN 1-RELATED"/>
    <property type="match status" value="1"/>
</dbReference>
<feature type="transmembrane region" description="Helical" evidence="7">
    <location>
        <begin position="39"/>
        <end position="59"/>
    </location>
</feature>
<evidence type="ECO:0000256" key="5">
    <source>
        <dbReference type="ARBA" id="ARBA00023136"/>
    </source>
</evidence>
<accession>A0A9Q0AKJ4</accession>